<proteinExistence type="predicted"/>
<gene>
    <name evidence="1" type="ORF">AKJ31_18640</name>
</gene>
<protein>
    <submittedName>
        <fullName evidence="1">Malate dehydrogenase</fullName>
    </submittedName>
</protein>
<comment type="caution">
    <text evidence="1">The sequence shown here is derived from an EMBL/GenBank/DDBJ whole genome shotgun (WGS) entry which is preliminary data.</text>
</comment>
<dbReference type="EMBL" id="LHPI01000020">
    <property type="protein sequence ID" value="KOO06109.1"/>
    <property type="molecule type" value="Genomic_DNA"/>
</dbReference>
<reference evidence="2" key="1">
    <citation type="submission" date="2015-08" db="EMBL/GenBank/DDBJ databases">
        <title>Vibrio galatheae sp. nov., a novel member of the Vibrionaceae family isolated from the Solomon Islands.</title>
        <authorList>
            <person name="Giubergia S."/>
            <person name="Machado H."/>
            <person name="Mateiu R.V."/>
            <person name="Gram L."/>
        </authorList>
    </citation>
    <scope>NUCLEOTIDE SEQUENCE [LARGE SCALE GENOMIC DNA]</scope>
    <source>
        <strain evidence="2">DSM 19134</strain>
    </source>
</reference>
<evidence type="ECO:0000313" key="2">
    <source>
        <dbReference type="Proteomes" id="UP000037530"/>
    </source>
</evidence>
<name>A0A0M0HVM2_9VIBR</name>
<dbReference type="PATRIC" id="fig|171383.3.peg.3801"/>
<dbReference type="Proteomes" id="UP000037530">
    <property type="component" value="Unassembled WGS sequence"/>
</dbReference>
<keyword evidence="2" id="KW-1185">Reference proteome</keyword>
<dbReference type="AlphaFoldDB" id="A0A0M0HVM2"/>
<accession>A0A0M0HVM2</accession>
<dbReference type="RefSeq" id="WP_053410581.1">
    <property type="nucleotide sequence ID" value="NZ_DAIPHI010000036.1"/>
</dbReference>
<sequence length="63" mass="7225">MELSQIEKGMWLSCEQGIGKVLVVDQQMQTVLLEDRATQQQFAAEASELYEEPQLHSGCDKYY</sequence>
<evidence type="ECO:0000313" key="1">
    <source>
        <dbReference type="EMBL" id="KOO06109.1"/>
    </source>
</evidence>
<dbReference type="OrthoDB" id="5817318at2"/>
<organism evidence="1 2">
    <name type="scientific">Vibrio hepatarius</name>
    <dbReference type="NCBI Taxonomy" id="171383"/>
    <lineage>
        <taxon>Bacteria</taxon>
        <taxon>Pseudomonadati</taxon>
        <taxon>Pseudomonadota</taxon>
        <taxon>Gammaproteobacteria</taxon>
        <taxon>Vibrionales</taxon>
        <taxon>Vibrionaceae</taxon>
        <taxon>Vibrio</taxon>
        <taxon>Vibrio oreintalis group</taxon>
    </lineage>
</organism>